<proteinExistence type="predicted"/>
<dbReference type="InterPro" id="IPR019734">
    <property type="entry name" value="TPR_rpt"/>
</dbReference>
<dbReference type="STRING" id="1177154.Y5S_02261"/>
<dbReference type="Pfam" id="PF13432">
    <property type="entry name" value="TPR_16"/>
    <property type="match status" value="2"/>
</dbReference>
<dbReference type="EMBL" id="ARXV01000008">
    <property type="protein sequence ID" value="KGD64506.1"/>
    <property type="molecule type" value="Genomic_DNA"/>
</dbReference>
<dbReference type="AlphaFoldDB" id="A0A095SIM7"/>
<dbReference type="PATRIC" id="fig|1177154.3.peg.2302"/>
<evidence type="ECO:0000313" key="3">
    <source>
        <dbReference type="Proteomes" id="UP000029444"/>
    </source>
</evidence>
<dbReference type="PANTHER" id="PTHR12558:SF33">
    <property type="entry name" value="BLL7664 PROTEIN"/>
    <property type="match status" value="1"/>
</dbReference>
<dbReference type="InterPro" id="IPR011990">
    <property type="entry name" value="TPR-like_helical_dom_sf"/>
</dbReference>
<dbReference type="InterPro" id="IPR011717">
    <property type="entry name" value="TPR-4"/>
</dbReference>
<dbReference type="Pfam" id="PF13181">
    <property type="entry name" value="TPR_8"/>
    <property type="match status" value="1"/>
</dbReference>
<protein>
    <submittedName>
        <fullName evidence="2">Uncharacterized protein</fullName>
    </submittedName>
</protein>
<dbReference type="Pfam" id="PF07721">
    <property type="entry name" value="TPR_4"/>
    <property type="match status" value="1"/>
</dbReference>
<dbReference type="SUPFAM" id="SSF48452">
    <property type="entry name" value="TPR-like"/>
    <property type="match status" value="1"/>
</dbReference>
<sequence length="293" mass="32041">MKEMGAIMKQLALIWVVLLLSACAGNPSVEDGVTEPPLSVEEQFQQAEQNRAQGKYGEALGGYAPLTERDDEWALRSKLAIAQMMLDQGRNQEALRAFNLILEEAPEDVGALEGRGLARLALGDAEVASSQLLKVNQAEPGRWRTLNGLGVAADMTGDFAAAARWYGEALQAGGERPMVINNAGYSLIMAGEYREAEQLLERGTLRFPNESRLNHNLAIAQARQGHYNDAMRTWRKTMDRVEALNNAGYIAKLNGDTEKARTFFDEAVAISTRYRPTVDANLRSLDGGAVSAK</sequence>
<dbReference type="GO" id="GO:0042802">
    <property type="term" value="F:identical protein binding"/>
    <property type="evidence" value="ECO:0007669"/>
    <property type="project" value="InterPro"/>
</dbReference>
<dbReference type="OrthoDB" id="1668776at2"/>
<keyword evidence="1" id="KW-0732">Signal</keyword>
<keyword evidence="3" id="KW-1185">Reference proteome</keyword>
<name>A0A095SIM7_9GAMM</name>
<dbReference type="eggNOG" id="COG0457">
    <property type="taxonomic scope" value="Bacteria"/>
</dbReference>
<organism evidence="2 3">
    <name type="scientific">Alcanivorax nanhaiticus</name>
    <dbReference type="NCBI Taxonomy" id="1177154"/>
    <lineage>
        <taxon>Bacteria</taxon>
        <taxon>Pseudomonadati</taxon>
        <taxon>Pseudomonadota</taxon>
        <taxon>Gammaproteobacteria</taxon>
        <taxon>Oceanospirillales</taxon>
        <taxon>Alcanivoracaceae</taxon>
        <taxon>Alcanivorax</taxon>
    </lineage>
</organism>
<evidence type="ECO:0000313" key="2">
    <source>
        <dbReference type="EMBL" id="KGD64506.1"/>
    </source>
</evidence>
<gene>
    <name evidence="2" type="ORF">Y5S_02261</name>
</gene>
<comment type="caution">
    <text evidence="2">The sequence shown here is derived from an EMBL/GenBank/DDBJ whole genome shotgun (WGS) entry which is preliminary data.</text>
</comment>
<accession>A0A095SIM7</accession>
<reference evidence="2 3" key="1">
    <citation type="submission" date="2012-09" db="EMBL/GenBank/DDBJ databases">
        <title>Genome Sequence of alkane-degrading Bacterium Alcanivorax sp. 19-m-6.</title>
        <authorList>
            <person name="Lai Q."/>
            <person name="Shao Z."/>
        </authorList>
    </citation>
    <scope>NUCLEOTIDE SEQUENCE [LARGE SCALE GENOMIC DNA]</scope>
    <source>
        <strain evidence="2 3">19-m-6</strain>
    </source>
</reference>
<feature type="chain" id="PRO_5001910289" evidence="1">
    <location>
        <begin position="25"/>
        <end position="293"/>
    </location>
</feature>
<feature type="signal peptide" evidence="1">
    <location>
        <begin position="1"/>
        <end position="24"/>
    </location>
</feature>
<dbReference type="Gene3D" id="1.25.40.10">
    <property type="entry name" value="Tetratricopeptide repeat domain"/>
    <property type="match status" value="1"/>
</dbReference>
<evidence type="ECO:0000256" key="1">
    <source>
        <dbReference type="SAM" id="SignalP"/>
    </source>
</evidence>
<dbReference type="PANTHER" id="PTHR12558">
    <property type="entry name" value="CELL DIVISION CYCLE 16,23,27"/>
    <property type="match status" value="1"/>
</dbReference>
<dbReference type="PROSITE" id="PS51257">
    <property type="entry name" value="PROKAR_LIPOPROTEIN"/>
    <property type="match status" value="1"/>
</dbReference>
<dbReference type="Proteomes" id="UP000029444">
    <property type="component" value="Unassembled WGS sequence"/>
</dbReference>
<dbReference type="SMART" id="SM00028">
    <property type="entry name" value="TPR"/>
    <property type="match status" value="4"/>
</dbReference>
<dbReference type="RefSeq" id="WP_052041550.1">
    <property type="nucleotide sequence ID" value="NZ_ARXV01000008.1"/>
</dbReference>